<comment type="caution">
    <text evidence="1">The sequence shown here is derived from an EMBL/GenBank/DDBJ whole genome shotgun (WGS) entry which is preliminary data.</text>
</comment>
<sequence>MGCKPSRKQWKKETHKTLQERKRLLLCPAWSGMKEAATVSGKINGLRMPIYR</sequence>
<reference evidence="1 2" key="1">
    <citation type="submission" date="2016-01" db="EMBL/GenBank/DDBJ databases">
        <title>Genome Sequences of Twelve Sporeforming Bacillus Species Isolated from Foods.</title>
        <authorList>
            <person name="Berendsen E.M."/>
            <person name="Wells-Bennik M.H."/>
            <person name="Krawcyk A.O."/>
            <person name="De Jong A."/>
            <person name="Holsappel S."/>
            <person name="Eijlander R.T."/>
            <person name="Kuipers O.P."/>
        </authorList>
    </citation>
    <scope>NUCLEOTIDE SEQUENCE [LARGE SCALE GENOMIC DNA]</scope>
    <source>
        <strain evidence="1 2">B4098</strain>
    </source>
</reference>
<gene>
    <name evidence="1" type="ORF">B4098_1306</name>
</gene>
<dbReference type="AlphaFoldDB" id="A0A150KC13"/>
<dbReference type="Proteomes" id="UP000075288">
    <property type="component" value="Unassembled WGS sequence"/>
</dbReference>
<dbReference type="EMBL" id="LQYG01000002">
    <property type="protein sequence ID" value="KYC67102.1"/>
    <property type="molecule type" value="Genomic_DNA"/>
</dbReference>
<name>A0A150KC13_HEYCO</name>
<organism evidence="1 2">
    <name type="scientific">Heyndrickxia coagulans</name>
    <name type="common">Weizmannia coagulans</name>
    <dbReference type="NCBI Taxonomy" id="1398"/>
    <lineage>
        <taxon>Bacteria</taxon>
        <taxon>Bacillati</taxon>
        <taxon>Bacillota</taxon>
        <taxon>Bacilli</taxon>
        <taxon>Bacillales</taxon>
        <taxon>Bacillaceae</taxon>
        <taxon>Heyndrickxia</taxon>
    </lineage>
</organism>
<evidence type="ECO:0000313" key="1">
    <source>
        <dbReference type="EMBL" id="KYC67102.1"/>
    </source>
</evidence>
<proteinExistence type="predicted"/>
<accession>A0A150KC13</accession>
<evidence type="ECO:0000313" key="2">
    <source>
        <dbReference type="Proteomes" id="UP000075288"/>
    </source>
</evidence>
<protein>
    <submittedName>
        <fullName evidence="1">Uncharacterized protein</fullName>
    </submittedName>
</protein>